<keyword evidence="1" id="KW-0472">Membrane</keyword>
<keyword evidence="1" id="KW-0812">Transmembrane</keyword>
<evidence type="ECO:0000313" key="2">
    <source>
        <dbReference type="EMBL" id="GMF11717.1"/>
    </source>
</evidence>
<feature type="transmembrane region" description="Helical" evidence="1">
    <location>
        <begin position="412"/>
        <end position="433"/>
    </location>
</feature>
<feature type="transmembrane region" description="Helical" evidence="1">
    <location>
        <begin position="106"/>
        <end position="125"/>
    </location>
</feature>
<accession>A0A9W6TBX9</accession>
<dbReference type="OrthoDB" id="120202at2759"/>
<feature type="transmembrane region" description="Helical" evidence="1">
    <location>
        <begin position="73"/>
        <end position="94"/>
    </location>
</feature>
<keyword evidence="3" id="KW-1185">Reference proteome</keyword>
<dbReference type="AlphaFoldDB" id="A0A9W6TBX9"/>
<comment type="caution">
    <text evidence="2">The sequence shown here is derived from an EMBL/GenBank/DDBJ whole genome shotgun (WGS) entry which is preliminary data.</text>
</comment>
<name>A0A9W6TBX9_9STRA</name>
<sequence length="438" mass="49318">MLAKIWHATQVEMHGIHSTERVLELTKYANETSWLRVITILLVTPLPCLVVSVLVDVLPLADPSQGVHANRMYFARLFYTFVVITFLLTHQFRICVPVLPYPLHRAVGYTIIISAVSVVISYGLTGVIGFPLPFSTVIVLPAWLLFVASSLALEWANRISNTPGALTMLVNAIKLWICEILLVFIYLLYYYVFTTLSKKGKVAFALLLPIIKLVMKNIVARSVVHLSDKMPEVVVFNVEVFNALFTSYCMQNTPSIWITLEIMVFDLLMMVFSLRHTGSAHRILKDLERRIEQSDNWNSVASSTRCSSTRLTTLDRASMLLYYAANACPTRIPSVDGAINELSSPAFHQAPSNIFKKAMHLSVAPINTKVLQSIAPTSRSSKQILRMGGVYPTTNNEQSNFTVHYTYKVQQLVYAAEFLLLLNYVEVIIPIVYCTYLL</sequence>
<evidence type="ECO:0000313" key="3">
    <source>
        <dbReference type="Proteomes" id="UP001165083"/>
    </source>
</evidence>
<gene>
    <name evidence="2" type="ORF">Plil01_000239400</name>
</gene>
<protein>
    <submittedName>
        <fullName evidence="2">Unnamed protein product</fullName>
    </submittedName>
</protein>
<organism evidence="2 3">
    <name type="scientific">Phytophthora lilii</name>
    <dbReference type="NCBI Taxonomy" id="2077276"/>
    <lineage>
        <taxon>Eukaryota</taxon>
        <taxon>Sar</taxon>
        <taxon>Stramenopiles</taxon>
        <taxon>Oomycota</taxon>
        <taxon>Peronosporomycetes</taxon>
        <taxon>Peronosporales</taxon>
        <taxon>Peronosporaceae</taxon>
        <taxon>Phytophthora</taxon>
    </lineage>
</organism>
<dbReference type="Proteomes" id="UP001165083">
    <property type="component" value="Unassembled WGS sequence"/>
</dbReference>
<evidence type="ECO:0000256" key="1">
    <source>
        <dbReference type="SAM" id="Phobius"/>
    </source>
</evidence>
<feature type="transmembrane region" description="Helical" evidence="1">
    <location>
        <begin position="132"/>
        <end position="153"/>
    </location>
</feature>
<dbReference type="EMBL" id="BSXW01000086">
    <property type="protein sequence ID" value="GMF11717.1"/>
    <property type="molecule type" value="Genomic_DNA"/>
</dbReference>
<proteinExistence type="predicted"/>
<feature type="transmembrane region" description="Helical" evidence="1">
    <location>
        <begin position="34"/>
        <end position="61"/>
    </location>
</feature>
<reference evidence="2" key="1">
    <citation type="submission" date="2023-04" db="EMBL/GenBank/DDBJ databases">
        <title>Phytophthora lilii NBRC 32176.</title>
        <authorList>
            <person name="Ichikawa N."/>
            <person name="Sato H."/>
            <person name="Tonouchi N."/>
        </authorList>
    </citation>
    <scope>NUCLEOTIDE SEQUENCE</scope>
    <source>
        <strain evidence="2">NBRC 32176</strain>
    </source>
</reference>
<keyword evidence="1" id="KW-1133">Transmembrane helix</keyword>
<feature type="transmembrane region" description="Helical" evidence="1">
    <location>
        <begin position="173"/>
        <end position="192"/>
    </location>
</feature>
<feature type="transmembrane region" description="Helical" evidence="1">
    <location>
        <begin position="255"/>
        <end position="274"/>
    </location>
</feature>